<organism evidence="1 2">
    <name type="scientific">Coccomyxa subellipsoidea (strain C-169)</name>
    <name type="common">Green microalga</name>
    <dbReference type="NCBI Taxonomy" id="574566"/>
    <lineage>
        <taxon>Eukaryota</taxon>
        <taxon>Viridiplantae</taxon>
        <taxon>Chlorophyta</taxon>
        <taxon>core chlorophytes</taxon>
        <taxon>Trebouxiophyceae</taxon>
        <taxon>Trebouxiophyceae incertae sedis</taxon>
        <taxon>Coccomyxaceae</taxon>
        <taxon>Coccomyxa</taxon>
        <taxon>Coccomyxa subellipsoidea</taxon>
    </lineage>
</organism>
<dbReference type="Proteomes" id="UP000007264">
    <property type="component" value="Unassembled WGS sequence"/>
</dbReference>
<reference evidence="1 2" key="1">
    <citation type="journal article" date="2012" name="Genome Biol.">
        <title>The genome of the polar eukaryotic microalga coccomyxa subellipsoidea reveals traits of cold adaptation.</title>
        <authorList>
            <person name="Blanc G."/>
            <person name="Agarkova I."/>
            <person name="Grimwood J."/>
            <person name="Kuo A."/>
            <person name="Brueggeman A."/>
            <person name="Dunigan D."/>
            <person name="Gurnon J."/>
            <person name="Ladunga I."/>
            <person name="Lindquist E."/>
            <person name="Lucas S."/>
            <person name="Pangilinan J."/>
            <person name="Proschold T."/>
            <person name="Salamov A."/>
            <person name="Schmutz J."/>
            <person name="Weeks D."/>
            <person name="Yamada T."/>
            <person name="Claverie J.M."/>
            <person name="Grigoriev I."/>
            <person name="Van Etten J."/>
            <person name="Lomsadze A."/>
            <person name="Borodovsky M."/>
        </authorList>
    </citation>
    <scope>NUCLEOTIDE SEQUENCE [LARGE SCALE GENOMIC DNA]</scope>
    <source>
        <strain evidence="1 2">C-169</strain>
    </source>
</reference>
<keyword evidence="2" id="KW-1185">Reference proteome</keyword>
<proteinExistence type="predicted"/>
<accession>I0YY87</accession>
<name>I0YY87_COCSC</name>
<dbReference type="AlphaFoldDB" id="I0YY87"/>
<sequence length="94" mass="10825">MLVTCTEIATEPTLMNRILTFFAQIGRLVGSLPGRKFFFSQSQQPSRRWKLAWRCVLVAKKTDWMVPQRCSLCGRLVGGLTFEHLLSWMFQSGQ</sequence>
<dbReference type="GeneID" id="17041348"/>
<dbReference type="EMBL" id="AGSI01000007">
    <property type="protein sequence ID" value="EIE23356.1"/>
    <property type="molecule type" value="Genomic_DNA"/>
</dbReference>
<gene>
    <name evidence="1" type="ORF">COCSUDRAFT_33053</name>
</gene>
<protein>
    <submittedName>
        <fullName evidence="1">Uncharacterized protein</fullName>
    </submittedName>
</protein>
<evidence type="ECO:0000313" key="2">
    <source>
        <dbReference type="Proteomes" id="UP000007264"/>
    </source>
</evidence>
<comment type="caution">
    <text evidence="1">The sequence shown here is derived from an EMBL/GenBank/DDBJ whole genome shotgun (WGS) entry which is preliminary data.</text>
</comment>
<dbReference type="RefSeq" id="XP_005647900.1">
    <property type="nucleotide sequence ID" value="XM_005647843.1"/>
</dbReference>
<dbReference type="KEGG" id="csl:COCSUDRAFT_33053"/>
<evidence type="ECO:0000313" key="1">
    <source>
        <dbReference type="EMBL" id="EIE23356.1"/>
    </source>
</evidence>